<accession>A0A376G8L4</accession>
<gene>
    <name evidence="2" type="ORF">NCTC13456_01632</name>
</gene>
<evidence type="ECO:0000256" key="1">
    <source>
        <dbReference type="SAM" id="MobiDB-lite"/>
    </source>
</evidence>
<reference evidence="2 3" key="1">
    <citation type="submission" date="2018-06" db="EMBL/GenBank/DDBJ databases">
        <authorList>
            <consortium name="Pathogen Informatics"/>
            <person name="Doyle S."/>
        </authorList>
    </citation>
    <scope>NUCLEOTIDE SEQUENCE [LARGE SCALE GENOMIC DNA]</scope>
    <source>
        <strain evidence="2 3">NCTC13456</strain>
    </source>
</reference>
<dbReference type="RefSeq" id="WP_125350206.1">
    <property type="nucleotide sequence ID" value="NZ_JAOPGB010000038.1"/>
</dbReference>
<name>A0A376G8L4_9FLAO</name>
<dbReference type="Proteomes" id="UP000254737">
    <property type="component" value="Unassembled WGS sequence"/>
</dbReference>
<sequence length="119" mass="13813">MKDYLIKHSIGIFFTLLLVFSTNMQGLAGYMDYQMRLEQQDEKDSSDNDQKALFSQTSTEEENNQKNSSSEITEKIHYFHEIKLFTFFNVKQITYSDFHHSNAYASLDNGVTTPPPELV</sequence>
<dbReference type="AlphaFoldDB" id="A0A376G8L4"/>
<organism evidence="2 3">
    <name type="scientific">Empedobacter falsenii</name>
    <dbReference type="NCBI Taxonomy" id="343874"/>
    <lineage>
        <taxon>Bacteria</taxon>
        <taxon>Pseudomonadati</taxon>
        <taxon>Bacteroidota</taxon>
        <taxon>Flavobacteriia</taxon>
        <taxon>Flavobacteriales</taxon>
        <taxon>Weeksellaceae</taxon>
        <taxon>Empedobacter</taxon>
    </lineage>
</organism>
<protein>
    <submittedName>
        <fullName evidence="2">Uncharacterized protein</fullName>
    </submittedName>
</protein>
<dbReference type="OrthoDB" id="1451356at2"/>
<feature type="region of interest" description="Disordered" evidence="1">
    <location>
        <begin position="39"/>
        <end position="70"/>
    </location>
</feature>
<proteinExistence type="predicted"/>
<feature type="compositionally biased region" description="Basic and acidic residues" evidence="1">
    <location>
        <begin position="39"/>
        <end position="50"/>
    </location>
</feature>
<dbReference type="EMBL" id="UFXS01000001">
    <property type="protein sequence ID" value="STD55623.1"/>
    <property type="molecule type" value="Genomic_DNA"/>
</dbReference>
<evidence type="ECO:0000313" key="3">
    <source>
        <dbReference type="Proteomes" id="UP000254737"/>
    </source>
</evidence>
<evidence type="ECO:0000313" key="2">
    <source>
        <dbReference type="EMBL" id="STD55623.1"/>
    </source>
</evidence>
<dbReference type="STRING" id="343874.GCA_000805695_03446"/>